<dbReference type="EMBL" id="JAQOWY010000057">
    <property type="protein sequence ID" value="KAK1853308.1"/>
    <property type="molecule type" value="Genomic_DNA"/>
</dbReference>
<dbReference type="InterPro" id="IPR051431">
    <property type="entry name" value="TFIID_subunit_9"/>
</dbReference>
<feature type="compositionally biased region" description="Acidic residues" evidence="6">
    <location>
        <begin position="377"/>
        <end position="388"/>
    </location>
</feature>
<feature type="region of interest" description="Disordered" evidence="6">
    <location>
        <begin position="130"/>
        <end position="227"/>
    </location>
</feature>
<name>A0AAD9EM25_9PEZI</name>
<feature type="region of interest" description="Disordered" evidence="6">
    <location>
        <begin position="1"/>
        <end position="36"/>
    </location>
</feature>
<feature type="compositionally biased region" description="Low complexity" evidence="6">
    <location>
        <begin position="162"/>
        <end position="215"/>
    </location>
</feature>
<dbReference type="GO" id="GO:0005669">
    <property type="term" value="C:transcription factor TFIID complex"/>
    <property type="evidence" value="ECO:0007669"/>
    <property type="project" value="TreeGrafter"/>
</dbReference>
<evidence type="ECO:0000313" key="8">
    <source>
        <dbReference type="Proteomes" id="UP001243330"/>
    </source>
</evidence>
<sequence length="439" mass="46815">MVSALEKRRHGADQSSRRRQPRAAVDESCSRLHSAETANERAELSLVGGSFHERPNRDYLIDPNDYSFTLTYTNSNEAIQSQLSSHFRSPYFTTNPIFTFIRTEGPQRVDVHIHQTPARRKSRHHLTVSLPSLPGSIASMASQSSDPQTNGVPASSGASGSQTVNNTQATAATTGSQPPSQSQPTQSTTQAQSQQPSNQNAQQQQQQHQQQSSSSNPLGSNASAPRPRDSRMIELLLTSQGVTSYEARVPLLLLDFAYRHTSSILGDAIYLSGDPYVAQAGSKPTAGAAAAAAGTGDAAVTANAVKLAISARLGYQFRGGGGAGGVSKDWLQELARERNKVQLPKVAQNEWGLRLPSERFVLSGVSWGLKDVWEEAGIEDDEEEEEDAGAGGAMEGVETTNNQNDAADEDIGGDGVEGGTMEDVFGKDVNEDADMGGTS</sequence>
<evidence type="ECO:0000256" key="1">
    <source>
        <dbReference type="ARBA" id="ARBA00004123"/>
    </source>
</evidence>
<dbReference type="GO" id="GO:0000124">
    <property type="term" value="C:SAGA complex"/>
    <property type="evidence" value="ECO:0007669"/>
    <property type="project" value="TreeGrafter"/>
</dbReference>
<dbReference type="InterPro" id="IPR009072">
    <property type="entry name" value="Histone-fold"/>
</dbReference>
<accession>A0AAD9EM25</accession>
<dbReference type="GO" id="GO:0016251">
    <property type="term" value="F:RNA polymerase II general transcription initiation factor activity"/>
    <property type="evidence" value="ECO:0007669"/>
    <property type="project" value="TreeGrafter"/>
</dbReference>
<evidence type="ECO:0000256" key="6">
    <source>
        <dbReference type="SAM" id="MobiDB-lite"/>
    </source>
</evidence>
<comment type="similarity">
    <text evidence="2">Belongs to the TAF9 family.</text>
</comment>
<feature type="compositionally biased region" description="Polar residues" evidence="6">
    <location>
        <begin position="139"/>
        <end position="161"/>
    </location>
</feature>
<dbReference type="PANTHER" id="PTHR48068">
    <property type="entry name" value="TAF9 RNA POLYMERASE II, TATA BOX-BINDING PROTEIN (TBP)-ASSOCIATED FACTOR"/>
    <property type="match status" value="1"/>
</dbReference>
<dbReference type="SUPFAM" id="SSF47113">
    <property type="entry name" value="Histone-fold"/>
    <property type="match status" value="1"/>
</dbReference>
<dbReference type="AlphaFoldDB" id="A0AAD9EM25"/>
<proteinExistence type="inferred from homology"/>
<evidence type="ECO:0000256" key="5">
    <source>
        <dbReference type="ARBA" id="ARBA00023242"/>
    </source>
</evidence>
<dbReference type="Pfam" id="PF02291">
    <property type="entry name" value="TFIID-31kDa"/>
    <property type="match status" value="1"/>
</dbReference>
<organism evidence="7 8">
    <name type="scientific">Colletotrichum chrysophilum</name>
    <dbReference type="NCBI Taxonomy" id="1836956"/>
    <lineage>
        <taxon>Eukaryota</taxon>
        <taxon>Fungi</taxon>
        <taxon>Dikarya</taxon>
        <taxon>Ascomycota</taxon>
        <taxon>Pezizomycotina</taxon>
        <taxon>Sordariomycetes</taxon>
        <taxon>Hypocreomycetidae</taxon>
        <taxon>Glomerellales</taxon>
        <taxon>Glomerellaceae</taxon>
        <taxon>Colletotrichum</taxon>
        <taxon>Colletotrichum gloeosporioides species complex</taxon>
    </lineage>
</organism>
<dbReference type="Proteomes" id="UP001243330">
    <property type="component" value="Unassembled WGS sequence"/>
</dbReference>
<dbReference type="Gene3D" id="1.10.20.10">
    <property type="entry name" value="Histone, subunit A"/>
    <property type="match status" value="1"/>
</dbReference>
<feature type="compositionally biased region" description="Basic and acidic residues" evidence="6">
    <location>
        <begin position="24"/>
        <end position="36"/>
    </location>
</feature>
<keyword evidence="8" id="KW-1185">Reference proteome</keyword>
<keyword evidence="4" id="KW-0804">Transcription</keyword>
<gene>
    <name evidence="7" type="ORF">CCHR01_04044</name>
</gene>
<reference evidence="7" key="1">
    <citation type="submission" date="2023-01" db="EMBL/GenBank/DDBJ databases">
        <title>Colletotrichum chrysophilum M932 genome sequence.</title>
        <authorList>
            <person name="Baroncelli R."/>
        </authorList>
    </citation>
    <scope>NUCLEOTIDE SEQUENCE</scope>
    <source>
        <strain evidence="7">M932</strain>
    </source>
</reference>
<comment type="caution">
    <text evidence="7">The sequence shown here is derived from an EMBL/GenBank/DDBJ whole genome shotgun (WGS) entry which is preliminary data.</text>
</comment>
<dbReference type="GO" id="GO:0051123">
    <property type="term" value="P:RNA polymerase II preinitiation complex assembly"/>
    <property type="evidence" value="ECO:0007669"/>
    <property type="project" value="TreeGrafter"/>
</dbReference>
<evidence type="ECO:0000256" key="3">
    <source>
        <dbReference type="ARBA" id="ARBA00023015"/>
    </source>
</evidence>
<comment type="subcellular location">
    <subcellularLocation>
        <location evidence="1">Nucleus</location>
    </subcellularLocation>
</comment>
<dbReference type="PANTHER" id="PTHR48068:SF4">
    <property type="entry name" value="TATA-BOX BINDING PROTEIN ASSOCIATED FACTOR 9"/>
    <property type="match status" value="1"/>
</dbReference>
<dbReference type="CDD" id="cd07979">
    <property type="entry name" value="HFD_TAF9"/>
    <property type="match status" value="1"/>
</dbReference>
<dbReference type="InterPro" id="IPR003162">
    <property type="entry name" value="TFIID-31"/>
</dbReference>
<dbReference type="FunFam" id="1.10.20.10:FF:000069">
    <property type="entry name" value="Transcription initiation factor TFIID subunit"/>
    <property type="match status" value="1"/>
</dbReference>
<keyword evidence="5" id="KW-0539">Nucleus</keyword>
<evidence type="ECO:0000313" key="7">
    <source>
        <dbReference type="EMBL" id="KAK1853308.1"/>
    </source>
</evidence>
<evidence type="ECO:0000256" key="4">
    <source>
        <dbReference type="ARBA" id="ARBA00023163"/>
    </source>
</evidence>
<keyword evidence="3" id="KW-0805">Transcription regulation</keyword>
<feature type="region of interest" description="Disordered" evidence="6">
    <location>
        <begin position="377"/>
        <end position="439"/>
    </location>
</feature>
<dbReference type="GO" id="GO:0003713">
    <property type="term" value="F:transcription coactivator activity"/>
    <property type="evidence" value="ECO:0007669"/>
    <property type="project" value="TreeGrafter"/>
</dbReference>
<dbReference type="GO" id="GO:0046982">
    <property type="term" value="F:protein heterodimerization activity"/>
    <property type="evidence" value="ECO:0007669"/>
    <property type="project" value="InterPro"/>
</dbReference>
<protein>
    <submittedName>
        <fullName evidence="7">Transcription initiation factor 31kd</fullName>
    </submittedName>
</protein>
<evidence type="ECO:0000256" key="2">
    <source>
        <dbReference type="ARBA" id="ARBA00007646"/>
    </source>
</evidence>